<sequence>MGRDANASSSRGTSLSLAILITYGCGSLMADTTTQSWTPDSLIIVLTAVYQTTLDADGYILAEEIPSTTLRVETVIAGRVADNITRIITHSLAARMITPSTWKWKGKSSFFFVGTAVLCLLWCYFSLLQMYGLSYLETTWQRFWLLVRTMCCKCRGVEYITPTDRVPDLDTRLVKPED</sequence>
<evidence type="ECO:0000313" key="2">
    <source>
        <dbReference type="EMBL" id="KAE8331403.1"/>
    </source>
</evidence>
<dbReference type="AlphaFoldDB" id="A0A5N6XF89"/>
<dbReference type="Gene3D" id="1.20.1250.20">
    <property type="entry name" value="MFS general substrate transporter like domains"/>
    <property type="match status" value="1"/>
</dbReference>
<dbReference type="PROSITE" id="PS51257">
    <property type="entry name" value="PROKAR_LIPOPROTEIN"/>
    <property type="match status" value="1"/>
</dbReference>
<gene>
    <name evidence="2" type="ORF">BDV39DRAFT_201053</name>
</gene>
<keyword evidence="1" id="KW-0472">Membrane</keyword>
<evidence type="ECO:0000256" key="1">
    <source>
        <dbReference type="SAM" id="Phobius"/>
    </source>
</evidence>
<dbReference type="EMBL" id="ML741769">
    <property type="protein sequence ID" value="KAE8331403.1"/>
    <property type="molecule type" value="Genomic_DNA"/>
</dbReference>
<protein>
    <recommendedName>
        <fullName evidence="4">Major facilitator superfamily (MFS) profile domain-containing protein</fullName>
    </recommendedName>
</protein>
<name>A0A5N6XF89_9EURO</name>
<keyword evidence="1" id="KW-1133">Transmembrane helix</keyword>
<reference evidence="3" key="1">
    <citation type="submission" date="2019-04" db="EMBL/GenBank/DDBJ databases">
        <title>Friends and foes A comparative genomics studyof 23 Aspergillus species from section Flavi.</title>
        <authorList>
            <consortium name="DOE Joint Genome Institute"/>
            <person name="Kjaerbolling I."/>
            <person name="Vesth T."/>
            <person name="Frisvad J.C."/>
            <person name="Nybo J.L."/>
            <person name="Theobald S."/>
            <person name="Kildgaard S."/>
            <person name="Isbrandt T."/>
            <person name="Kuo A."/>
            <person name="Sato A."/>
            <person name="Lyhne E.K."/>
            <person name="Kogle M.E."/>
            <person name="Wiebenga A."/>
            <person name="Kun R.S."/>
            <person name="Lubbers R.J."/>
            <person name="Makela M.R."/>
            <person name="Barry K."/>
            <person name="Chovatia M."/>
            <person name="Clum A."/>
            <person name="Daum C."/>
            <person name="Haridas S."/>
            <person name="He G."/>
            <person name="LaButti K."/>
            <person name="Lipzen A."/>
            <person name="Mondo S."/>
            <person name="Riley R."/>
            <person name="Salamov A."/>
            <person name="Simmons B.A."/>
            <person name="Magnuson J.K."/>
            <person name="Henrissat B."/>
            <person name="Mortensen U.H."/>
            <person name="Larsen T.O."/>
            <person name="Devries R.P."/>
            <person name="Grigoriev I.V."/>
            <person name="Machida M."/>
            <person name="Baker S.E."/>
            <person name="Andersen M.R."/>
        </authorList>
    </citation>
    <scope>NUCLEOTIDE SEQUENCE [LARGE SCALE GENOMIC DNA]</scope>
    <source>
        <strain evidence="3">CBS 130017</strain>
    </source>
</reference>
<feature type="transmembrane region" description="Helical" evidence="1">
    <location>
        <begin position="12"/>
        <end position="30"/>
    </location>
</feature>
<feature type="transmembrane region" description="Helical" evidence="1">
    <location>
        <begin position="110"/>
        <end position="133"/>
    </location>
</feature>
<keyword evidence="1" id="KW-0812">Transmembrane</keyword>
<accession>A0A5N6XF89</accession>
<dbReference type="Proteomes" id="UP000325945">
    <property type="component" value="Unassembled WGS sequence"/>
</dbReference>
<dbReference type="InterPro" id="IPR036259">
    <property type="entry name" value="MFS_trans_sf"/>
</dbReference>
<organism evidence="2 3">
    <name type="scientific">Aspergillus sergii</name>
    <dbReference type="NCBI Taxonomy" id="1034303"/>
    <lineage>
        <taxon>Eukaryota</taxon>
        <taxon>Fungi</taxon>
        <taxon>Dikarya</taxon>
        <taxon>Ascomycota</taxon>
        <taxon>Pezizomycotina</taxon>
        <taxon>Eurotiomycetes</taxon>
        <taxon>Eurotiomycetidae</taxon>
        <taxon>Eurotiales</taxon>
        <taxon>Aspergillaceae</taxon>
        <taxon>Aspergillus</taxon>
        <taxon>Aspergillus subgen. Circumdati</taxon>
    </lineage>
</organism>
<keyword evidence="3" id="KW-1185">Reference proteome</keyword>
<proteinExistence type="predicted"/>
<evidence type="ECO:0000313" key="3">
    <source>
        <dbReference type="Proteomes" id="UP000325945"/>
    </source>
</evidence>
<evidence type="ECO:0008006" key="4">
    <source>
        <dbReference type="Google" id="ProtNLM"/>
    </source>
</evidence>